<dbReference type="AlphaFoldDB" id="A0A835QTA8"/>
<dbReference type="CDD" id="cd02440">
    <property type="entry name" value="AdoMet_MTases"/>
    <property type="match status" value="1"/>
</dbReference>
<dbReference type="InterPro" id="IPR029063">
    <property type="entry name" value="SAM-dependent_MTases_sf"/>
</dbReference>
<dbReference type="FunFam" id="3.40.50.150:FF:000225">
    <property type="entry name" value="tRNA (guanine(37)-N1)-methyltransferase"/>
    <property type="match status" value="1"/>
</dbReference>
<evidence type="ECO:0000256" key="2">
    <source>
        <dbReference type="ARBA" id="ARBA00022490"/>
    </source>
</evidence>
<dbReference type="SUPFAM" id="SSF53335">
    <property type="entry name" value="S-adenosyl-L-methionine-dependent methyltransferases"/>
    <property type="match status" value="1"/>
</dbReference>
<dbReference type="InterPro" id="IPR056744">
    <property type="entry name" value="TRM5/TYW2-like_N"/>
</dbReference>
<evidence type="ECO:0000259" key="11">
    <source>
        <dbReference type="PROSITE" id="PS51684"/>
    </source>
</evidence>
<feature type="binding site" evidence="10">
    <location>
        <position position="412"/>
    </location>
    <ligand>
        <name>S-adenosyl-L-methionine</name>
        <dbReference type="ChEBI" id="CHEBI:59789"/>
    </ligand>
</feature>
<keyword evidence="6 10" id="KW-0819">tRNA processing</keyword>
<dbReference type="GO" id="GO:0002939">
    <property type="term" value="P:tRNA N1-guanine methylation"/>
    <property type="evidence" value="ECO:0007669"/>
    <property type="project" value="TreeGrafter"/>
</dbReference>
<name>A0A835QTA8_VANPL</name>
<comment type="similarity">
    <text evidence="10">Belongs to the TRM5 / TYW2 family.</text>
</comment>
<gene>
    <name evidence="12" type="ORF">HPP92_010114</name>
</gene>
<comment type="catalytic activity">
    <reaction evidence="9 10">
        <text>guanosine(37) in tRNA + S-adenosyl-L-methionine = N(1)-methylguanosine(37) in tRNA + S-adenosyl-L-homocysteine + H(+)</text>
        <dbReference type="Rhea" id="RHEA:36899"/>
        <dbReference type="Rhea" id="RHEA-COMP:10145"/>
        <dbReference type="Rhea" id="RHEA-COMP:10147"/>
        <dbReference type="ChEBI" id="CHEBI:15378"/>
        <dbReference type="ChEBI" id="CHEBI:57856"/>
        <dbReference type="ChEBI" id="CHEBI:59789"/>
        <dbReference type="ChEBI" id="CHEBI:73542"/>
        <dbReference type="ChEBI" id="CHEBI:74269"/>
        <dbReference type="EC" id="2.1.1.228"/>
    </reaction>
</comment>
<protein>
    <recommendedName>
        <fullName evidence="10">tRNA (guanine(37)-N1)-methyltransferase</fullName>
        <ecNumber evidence="10">2.1.1.228</ecNumber>
    </recommendedName>
    <alternativeName>
        <fullName evidence="10">M1G-methyltransferase</fullName>
    </alternativeName>
    <alternativeName>
        <fullName evidence="10">tRNA [GM37] methyltransferase</fullName>
    </alternativeName>
    <alternativeName>
        <fullName evidence="10">tRNA methyltransferase 5 homolog</fullName>
    </alternativeName>
</protein>
<dbReference type="InterPro" id="IPR030382">
    <property type="entry name" value="MeTrfase_TRM5/TYW2"/>
</dbReference>
<comment type="caution">
    <text evidence="12">The sequence shown here is derived from an EMBL/GenBank/DDBJ whole genome shotgun (WGS) entry which is preliminary data.</text>
</comment>
<dbReference type="Pfam" id="PF02475">
    <property type="entry name" value="TRM5-TYW2_MTfase"/>
    <property type="match status" value="1"/>
</dbReference>
<comment type="subcellular location">
    <subcellularLocation>
        <location evidence="10">Mitochondrion matrix</location>
    </subcellularLocation>
    <subcellularLocation>
        <location evidence="10">Nucleus</location>
    </subcellularLocation>
    <subcellularLocation>
        <location evidence="10">Cytoplasm</location>
    </subcellularLocation>
    <text evidence="10">Predominantly in the mitochondria and in the nucleus.</text>
</comment>
<dbReference type="Proteomes" id="UP000636800">
    <property type="component" value="Chromosome 5"/>
</dbReference>
<evidence type="ECO:0000313" key="12">
    <source>
        <dbReference type="EMBL" id="KAG0479256.1"/>
    </source>
</evidence>
<reference evidence="12 13" key="1">
    <citation type="journal article" date="2020" name="Nat. Food">
        <title>A phased Vanilla planifolia genome enables genetic improvement of flavour and production.</title>
        <authorList>
            <person name="Hasing T."/>
            <person name="Tang H."/>
            <person name="Brym M."/>
            <person name="Khazi F."/>
            <person name="Huang T."/>
            <person name="Chambers A.H."/>
        </authorList>
    </citation>
    <scope>NUCLEOTIDE SEQUENCE [LARGE SCALE GENOMIC DNA]</scope>
    <source>
        <tissue evidence="12">Leaf</tissue>
    </source>
</reference>
<evidence type="ECO:0000256" key="1">
    <source>
        <dbReference type="ARBA" id="ARBA00009775"/>
    </source>
</evidence>
<feature type="binding site" evidence="10">
    <location>
        <begin position="450"/>
        <end position="451"/>
    </location>
    <ligand>
        <name>S-adenosyl-L-methionine</name>
        <dbReference type="ChEBI" id="CHEBI:59789"/>
    </ligand>
</feature>
<keyword evidence="3 10" id="KW-0489">Methyltransferase</keyword>
<dbReference type="FunFam" id="3.30.300.110:FF:000001">
    <property type="entry name" value="tRNA (guanine(37)-N1)-methyltransferase"/>
    <property type="match status" value="1"/>
</dbReference>
<feature type="binding site" evidence="10">
    <location>
        <begin position="478"/>
        <end position="479"/>
    </location>
    <ligand>
        <name>S-adenosyl-L-methionine</name>
        <dbReference type="ChEBI" id="CHEBI:59789"/>
    </ligand>
</feature>
<keyword evidence="5 10" id="KW-0949">S-adenosyl-L-methionine</keyword>
<dbReference type="GO" id="GO:0005759">
    <property type="term" value="C:mitochondrial matrix"/>
    <property type="evidence" value="ECO:0007669"/>
    <property type="project" value="UniProtKB-SubCell"/>
</dbReference>
<proteinExistence type="inferred from homology"/>
<dbReference type="EC" id="2.1.1.228" evidence="10"/>
<comment type="subunit">
    <text evidence="10">Monomer.</text>
</comment>
<dbReference type="GO" id="GO:0005634">
    <property type="term" value="C:nucleus"/>
    <property type="evidence" value="ECO:0007669"/>
    <property type="project" value="UniProtKB-SubCell"/>
</dbReference>
<feature type="domain" description="SAM-dependent methyltransferase TRM5/TYW2-type" evidence="11">
    <location>
        <begin position="322"/>
        <end position="584"/>
    </location>
</feature>
<keyword evidence="13" id="KW-1185">Reference proteome</keyword>
<evidence type="ECO:0000256" key="4">
    <source>
        <dbReference type="ARBA" id="ARBA00022679"/>
    </source>
</evidence>
<evidence type="ECO:0000256" key="9">
    <source>
        <dbReference type="ARBA" id="ARBA00047783"/>
    </source>
</evidence>
<dbReference type="InterPro" id="IPR056743">
    <property type="entry name" value="TRM5-TYW2-like_MTfase"/>
</dbReference>
<evidence type="ECO:0000313" key="13">
    <source>
        <dbReference type="Proteomes" id="UP000636800"/>
    </source>
</evidence>
<comment type="function">
    <text evidence="10">Specifically methylates the N1 position of guanosine-37 in various cytoplasmic and mitochondrial tRNAs. Methylation is not dependent on the nature of the nucleoside 5' of the target nucleoside. This is the first step in the biosynthesis of wybutosine (yW), a modified base adjacent to the anticodon of tRNAs and required for accurate decoding.</text>
</comment>
<dbReference type="OrthoDB" id="10056939at2759"/>
<keyword evidence="7 10" id="KW-0496">Mitochondrion</keyword>
<dbReference type="Gene3D" id="3.30.300.110">
    <property type="entry name" value="Met-10+ protein-like domains"/>
    <property type="match status" value="1"/>
</dbReference>
<dbReference type="PROSITE" id="PS51684">
    <property type="entry name" value="SAM_MT_TRM5_TYW2"/>
    <property type="match status" value="1"/>
</dbReference>
<dbReference type="EMBL" id="JADCNL010000005">
    <property type="protein sequence ID" value="KAG0479256.1"/>
    <property type="molecule type" value="Genomic_DNA"/>
</dbReference>
<organism evidence="12 13">
    <name type="scientific">Vanilla planifolia</name>
    <name type="common">Vanilla</name>
    <dbReference type="NCBI Taxonomy" id="51239"/>
    <lineage>
        <taxon>Eukaryota</taxon>
        <taxon>Viridiplantae</taxon>
        <taxon>Streptophyta</taxon>
        <taxon>Embryophyta</taxon>
        <taxon>Tracheophyta</taxon>
        <taxon>Spermatophyta</taxon>
        <taxon>Magnoliopsida</taxon>
        <taxon>Liliopsida</taxon>
        <taxon>Asparagales</taxon>
        <taxon>Orchidaceae</taxon>
        <taxon>Vanilloideae</taxon>
        <taxon>Vanilleae</taxon>
        <taxon>Vanilla</taxon>
    </lineage>
</organism>
<dbReference type="PANTHER" id="PTHR23245">
    <property type="entry name" value="TRNA METHYLTRANSFERASE"/>
    <property type="match status" value="1"/>
</dbReference>
<sequence length="595" mass="67152">MAASFALVVLPIPVVYRSPSLRKKFPVSVPPAQSLRICLHITADSNHYGPSLSHGQRPTPVGVTECGDDGSDADCCLVLDRLAFSRTFNVAALRVPAADCSALERRLRGHLLNWPRIRNVARVPGDDLEPEFRALLRDDNGDGGYRLLSLCRHDGGPEFGREALSPVLYREKLAKQFNFRGFLKFRHLERMSRLKKKKKRNRLAGQEARVKDGEEKDYSVVEVLGESDKGNDEMSSLLGDEFHSRRWRGPTRLLLLDARYTGQDIEELPAAIKAVLKGDTALCENSVPELAQCQLTLFYNYWDMSQILENLLPEGIVVPTGFETVGHIAHLNLRDEHLPYKKVIAQVILDKNRPKIETVVNKVDTIQNEYRTMQLEVLAGNHSLVTTVIENGIKYQVDLARVYWNSRLATERQRLVRGFTGSDVVCDVFSGVGPITLSAAKKVKYVYANDLNPTAVEYLEKNIFINKLDRKIEVFNMDGWRFICSLFSSQRCFSITQVVMNLPTDALDFLGAFRGIFGGRGRTNGCRLPKIHIYGFSKADNPEFDFHERINMALYETVADIEMHRVRLVAPGKWMLCGSFILPRNVAFASKIHEG</sequence>
<dbReference type="GO" id="GO:0052906">
    <property type="term" value="F:tRNA (guanine(37)-N1)-methyltransferase activity"/>
    <property type="evidence" value="ECO:0007669"/>
    <property type="project" value="UniProtKB-UniRule"/>
</dbReference>
<dbReference type="HAMAP" id="MF_03152">
    <property type="entry name" value="TRM5"/>
    <property type="match status" value="1"/>
</dbReference>
<dbReference type="GO" id="GO:0070901">
    <property type="term" value="P:mitochondrial tRNA methylation"/>
    <property type="evidence" value="ECO:0007669"/>
    <property type="project" value="UniProtKB-ARBA"/>
</dbReference>
<accession>A0A835QTA8</accession>
<dbReference type="InterPro" id="IPR025792">
    <property type="entry name" value="tRNA_Gua_MeTrfase_euk"/>
</dbReference>
<evidence type="ECO:0000256" key="8">
    <source>
        <dbReference type="ARBA" id="ARBA00023242"/>
    </source>
</evidence>
<dbReference type="Pfam" id="PF25133">
    <property type="entry name" value="TYW2_N_2"/>
    <property type="match status" value="1"/>
</dbReference>
<keyword evidence="4 10" id="KW-0808">Transferase</keyword>
<comment type="similarity">
    <text evidence="1">Belongs to the class I-like SAM-binding methyltransferase superfamily. TRM5/TYW2 family.</text>
</comment>
<dbReference type="PANTHER" id="PTHR23245:SF43">
    <property type="entry name" value="TRNA (GUANINE(37)-N1)-METHYLTRANSFERASE 2"/>
    <property type="match status" value="1"/>
</dbReference>
<evidence type="ECO:0000256" key="7">
    <source>
        <dbReference type="ARBA" id="ARBA00023128"/>
    </source>
</evidence>
<evidence type="ECO:0000256" key="5">
    <source>
        <dbReference type="ARBA" id="ARBA00022691"/>
    </source>
</evidence>
<evidence type="ECO:0000256" key="3">
    <source>
        <dbReference type="ARBA" id="ARBA00022603"/>
    </source>
</evidence>
<keyword evidence="2 10" id="KW-0963">Cytoplasm</keyword>
<evidence type="ECO:0000256" key="6">
    <source>
        <dbReference type="ARBA" id="ARBA00022694"/>
    </source>
</evidence>
<feature type="binding site" evidence="10">
    <location>
        <position position="501"/>
    </location>
    <ligand>
        <name>S-adenosyl-L-methionine</name>
        <dbReference type="ChEBI" id="CHEBI:59789"/>
    </ligand>
</feature>
<dbReference type="Gene3D" id="3.40.50.150">
    <property type="entry name" value="Vaccinia Virus protein VP39"/>
    <property type="match status" value="1"/>
</dbReference>
<evidence type="ECO:0000256" key="10">
    <source>
        <dbReference type="HAMAP-Rule" id="MF_03152"/>
    </source>
</evidence>
<keyword evidence="8 10" id="KW-0539">Nucleus</keyword>